<sequence length="490" mass="54102">MACLFPPRFSVRMSKQELVTPKTETPREKKPLSDIDDQASLRYQLPVLWFYEAKPSMRGMDPATLVKDGLAKALVFYYPLAGRLYEGPNKKLIVDCNGEGVLFVRAEADVALVKLGRFVQAPCPYLKKLLYHVPGSGGITGTPLLLIQVTRFTCGGFALGVRLNHTMVDAYGILLFLKAVSELARGSTSAPSVAPVWDRELLTAHGSHETSSVRSNSNTERELQGLYGRPTHRKHIFKPLDIERLGALIYDLETHAAMPRFFFFPTGIPILLQRSFVFGPREIQALKVQAVAQGYGQCTTFEVVVACLWKCRTIALQLEPSLTVRVTFPTDIRGMSSVTGLSFPRGYYGNAIVMLSASTTAKLLCEGPISYAIKLIREAKGKPDFDYVGSVLDFMVCNGRSRMIVRGNLMISDTTRIGFEKLDFGWGDAIYTGTSTAVYGATFLQNPKSVAAGCCGAERSILVPLALPHISMLIFKRELKKMTTRAFSKI</sequence>
<comment type="similarity">
    <text evidence="1">Belongs to the plant acyltransferase family.</text>
</comment>
<dbReference type="InterPro" id="IPR050898">
    <property type="entry name" value="Plant_acyltransferase"/>
</dbReference>
<evidence type="ECO:0008006" key="5">
    <source>
        <dbReference type="Google" id="ProtNLM"/>
    </source>
</evidence>
<dbReference type="Pfam" id="PF02458">
    <property type="entry name" value="Transferase"/>
    <property type="match status" value="2"/>
</dbReference>
<comment type="caution">
    <text evidence="3">The sequence shown here is derived from an EMBL/GenBank/DDBJ whole genome shotgun (WGS) entry which is preliminary data.</text>
</comment>
<organism evidence="3 4">
    <name type="scientific">Cuscuta australis</name>
    <dbReference type="NCBI Taxonomy" id="267555"/>
    <lineage>
        <taxon>Eukaryota</taxon>
        <taxon>Viridiplantae</taxon>
        <taxon>Streptophyta</taxon>
        <taxon>Embryophyta</taxon>
        <taxon>Tracheophyta</taxon>
        <taxon>Spermatophyta</taxon>
        <taxon>Magnoliopsida</taxon>
        <taxon>eudicotyledons</taxon>
        <taxon>Gunneridae</taxon>
        <taxon>Pentapetalae</taxon>
        <taxon>asterids</taxon>
        <taxon>lamiids</taxon>
        <taxon>Solanales</taxon>
        <taxon>Convolvulaceae</taxon>
        <taxon>Cuscuteae</taxon>
        <taxon>Cuscuta</taxon>
        <taxon>Cuscuta subgen. Grammica</taxon>
        <taxon>Cuscuta sect. Cleistogrammica</taxon>
    </lineage>
</organism>
<dbReference type="InterPro" id="IPR023213">
    <property type="entry name" value="CAT-like_dom_sf"/>
</dbReference>
<keyword evidence="2" id="KW-0808">Transferase</keyword>
<evidence type="ECO:0000313" key="4">
    <source>
        <dbReference type="Proteomes" id="UP000249390"/>
    </source>
</evidence>
<dbReference type="PANTHER" id="PTHR31147">
    <property type="entry name" value="ACYL TRANSFERASE 4"/>
    <property type="match status" value="1"/>
</dbReference>
<evidence type="ECO:0000256" key="1">
    <source>
        <dbReference type="ARBA" id="ARBA00009861"/>
    </source>
</evidence>
<dbReference type="Proteomes" id="UP000249390">
    <property type="component" value="Unassembled WGS sequence"/>
</dbReference>
<gene>
    <name evidence="3" type="ORF">DM860_007844</name>
</gene>
<evidence type="ECO:0000313" key="3">
    <source>
        <dbReference type="EMBL" id="RAL50170.1"/>
    </source>
</evidence>
<reference evidence="3 4" key="1">
    <citation type="submission" date="2018-06" db="EMBL/GenBank/DDBJ databases">
        <title>The Genome of Cuscuta australis (Dodder) Provides Insight into the Evolution of Plant Parasitism.</title>
        <authorList>
            <person name="Liu H."/>
        </authorList>
    </citation>
    <scope>NUCLEOTIDE SEQUENCE [LARGE SCALE GENOMIC DNA]</scope>
    <source>
        <strain evidence="4">cv. Yunnan</strain>
        <tissue evidence="3">Vines</tissue>
    </source>
</reference>
<evidence type="ECO:0000256" key="2">
    <source>
        <dbReference type="ARBA" id="ARBA00022679"/>
    </source>
</evidence>
<protein>
    <recommendedName>
        <fullName evidence="5">Benzyl alcohol O-benzoyltransferase</fullName>
    </recommendedName>
</protein>
<proteinExistence type="inferred from homology"/>
<dbReference type="EMBL" id="NQVE01000067">
    <property type="protein sequence ID" value="RAL50170.1"/>
    <property type="molecule type" value="Genomic_DNA"/>
</dbReference>
<dbReference type="Gene3D" id="3.30.559.10">
    <property type="entry name" value="Chloramphenicol acetyltransferase-like domain"/>
    <property type="match status" value="2"/>
</dbReference>
<keyword evidence="4" id="KW-1185">Reference proteome</keyword>
<dbReference type="AlphaFoldDB" id="A0A328DY73"/>
<dbReference type="GO" id="GO:0016740">
    <property type="term" value="F:transferase activity"/>
    <property type="evidence" value="ECO:0007669"/>
    <property type="project" value="UniProtKB-KW"/>
</dbReference>
<accession>A0A328DY73</accession>
<dbReference type="PANTHER" id="PTHR31147:SF66">
    <property type="entry name" value="OS05G0315700 PROTEIN"/>
    <property type="match status" value="1"/>
</dbReference>
<name>A0A328DY73_9ASTE</name>